<organism evidence="1 2">
    <name type="scientific">Caligus rogercresseyi</name>
    <name type="common">Sea louse</name>
    <dbReference type="NCBI Taxonomy" id="217165"/>
    <lineage>
        <taxon>Eukaryota</taxon>
        <taxon>Metazoa</taxon>
        <taxon>Ecdysozoa</taxon>
        <taxon>Arthropoda</taxon>
        <taxon>Crustacea</taxon>
        <taxon>Multicrustacea</taxon>
        <taxon>Hexanauplia</taxon>
        <taxon>Copepoda</taxon>
        <taxon>Siphonostomatoida</taxon>
        <taxon>Caligidae</taxon>
        <taxon>Caligus</taxon>
    </lineage>
</organism>
<proteinExistence type="predicted"/>
<evidence type="ECO:0000313" key="2">
    <source>
        <dbReference type="Proteomes" id="UP000595437"/>
    </source>
</evidence>
<gene>
    <name evidence="1" type="ORF">FKW44_019855</name>
</gene>
<name>A0A7T8JYQ2_CALRO</name>
<protein>
    <submittedName>
        <fullName evidence="1">Uncharacterized protein</fullName>
    </submittedName>
</protein>
<reference evidence="2" key="1">
    <citation type="submission" date="2021-01" db="EMBL/GenBank/DDBJ databases">
        <title>Caligus Genome Assembly.</title>
        <authorList>
            <person name="Gallardo-Escarate C."/>
        </authorList>
    </citation>
    <scope>NUCLEOTIDE SEQUENCE [LARGE SCALE GENOMIC DNA]</scope>
</reference>
<evidence type="ECO:0000313" key="1">
    <source>
        <dbReference type="EMBL" id="QQP39086.1"/>
    </source>
</evidence>
<dbReference type="AlphaFoldDB" id="A0A7T8JYQ2"/>
<dbReference type="Proteomes" id="UP000595437">
    <property type="component" value="Chromosome 14"/>
</dbReference>
<dbReference type="EMBL" id="CP045903">
    <property type="protein sequence ID" value="QQP39086.1"/>
    <property type="molecule type" value="Genomic_DNA"/>
</dbReference>
<accession>A0A7T8JYQ2</accession>
<sequence>MTAVQAWHRVLNGHNNPKAHHLPGAPTDFAKTTPSVTKAYFHPPFSKSAVAFISSAHPL</sequence>
<keyword evidence="2" id="KW-1185">Reference proteome</keyword>